<dbReference type="InterPro" id="IPR002716">
    <property type="entry name" value="PIN_dom"/>
</dbReference>
<dbReference type="Gene3D" id="3.40.50.1010">
    <property type="entry name" value="5'-nuclease"/>
    <property type="match status" value="1"/>
</dbReference>
<accession>A0A1V3NI60</accession>
<dbReference type="Proteomes" id="UP000189462">
    <property type="component" value="Unassembled WGS sequence"/>
</dbReference>
<dbReference type="SUPFAM" id="SSF88723">
    <property type="entry name" value="PIN domain-like"/>
    <property type="match status" value="1"/>
</dbReference>
<dbReference type="HAMAP" id="MF_00265">
    <property type="entry name" value="VapC_Nob1"/>
    <property type="match status" value="1"/>
</dbReference>
<feature type="binding site" evidence="5">
    <location>
        <position position="5"/>
    </location>
    <ligand>
        <name>Mg(2+)</name>
        <dbReference type="ChEBI" id="CHEBI:18420"/>
    </ligand>
</feature>
<keyword evidence="2 5" id="KW-0540">Nuclease</keyword>
<comment type="similarity">
    <text evidence="5">Belongs to the PINc/VapC protein family.</text>
</comment>
<keyword evidence="8" id="KW-1185">Reference proteome</keyword>
<dbReference type="GO" id="GO:0016787">
    <property type="term" value="F:hydrolase activity"/>
    <property type="evidence" value="ECO:0007669"/>
    <property type="project" value="UniProtKB-KW"/>
</dbReference>
<keyword evidence="5" id="KW-0800">Toxin</keyword>
<organism evidence="7 8">
    <name type="scientific">Thioalkalivibrio denitrificans</name>
    <dbReference type="NCBI Taxonomy" id="108003"/>
    <lineage>
        <taxon>Bacteria</taxon>
        <taxon>Pseudomonadati</taxon>
        <taxon>Pseudomonadota</taxon>
        <taxon>Gammaproteobacteria</taxon>
        <taxon>Chromatiales</taxon>
        <taxon>Ectothiorhodospiraceae</taxon>
        <taxon>Thioalkalivibrio</taxon>
    </lineage>
</organism>
<dbReference type="CDD" id="cd09854">
    <property type="entry name" value="PIN_VapC-like"/>
    <property type="match status" value="1"/>
</dbReference>
<dbReference type="GO" id="GO:0000287">
    <property type="term" value="F:magnesium ion binding"/>
    <property type="evidence" value="ECO:0007669"/>
    <property type="project" value="UniProtKB-UniRule"/>
</dbReference>
<evidence type="ECO:0000256" key="1">
    <source>
        <dbReference type="ARBA" id="ARBA00022649"/>
    </source>
</evidence>
<evidence type="ECO:0000256" key="4">
    <source>
        <dbReference type="ARBA" id="ARBA00022801"/>
    </source>
</evidence>
<evidence type="ECO:0000256" key="3">
    <source>
        <dbReference type="ARBA" id="ARBA00022723"/>
    </source>
</evidence>
<evidence type="ECO:0000256" key="5">
    <source>
        <dbReference type="HAMAP-Rule" id="MF_00265"/>
    </source>
</evidence>
<dbReference type="EMBL" id="MVBK01000044">
    <property type="protein sequence ID" value="OOG24735.1"/>
    <property type="molecule type" value="Genomic_DNA"/>
</dbReference>
<keyword evidence="1 5" id="KW-1277">Toxin-antitoxin system</keyword>
<keyword evidence="3 5" id="KW-0479">Metal-binding</keyword>
<dbReference type="RefSeq" id="WP_077278604.1">
    <property type="nucleotide sequence ID" value="NZ_MVBK01000044.1"/>
</dbReference>
<feature type="binding site" evidence="5">
    <location>
        <position position="86"/>
    </location>
    <ligand>
        <name>Mg(2+)</name>
        <dbReference type="ChEBI" id="CHEBI:18420"/>
    </ligand>
</feature>
<evidence type="ECO:0000259" key="6">
    <source>
        <dbReference type="Pfam" id="PF01850"/>
    </source>
</evidence>
<dbReference type="InterPro" id="IPR029060">
    <property type="entry name" value="PIN-like_dom_sf"/>
</dbReference>
<protein>
    <recommendedName>
        <fullName evidence="5">Ribonuclease VapC</fullName>
        <shortName evidence="5">RNase VapC</shortName>
        <ecNumber evidence="5">3.1.-.-</ecNumber>
    </recommendedName>
    <alternativeName>
        <fullName evidence="5">Toxin VapC</fullName>
    </alternativeName>
</protein>
<name>A0A1V3NI60_9GAMM</name>
<evidence type="ECO:0000313" key="8">
    <source>
        <dbReference type="Proteomes" id="UP000189462"/>
    </source>
</evidence>
<dbReference type="InterPro" id="IPR022907">
    <property type="entry name" value="VapC_family"/>
</dbReference>
<dbReference type="GO" id="GO:0090729">
    <property type="term" value="F:toxin activity"/>
    <property type="evidence" value="ECO:0007669"/>
    <property type="project" value="UniProtKB-KW"/>
</dbReference>
<comment type="function">
    <text evidence="5">Toxic component of a toxin-antitoxin (TA) system. An RNase.</text>
</comment>
<dbReference type="AlphaFoldDB" id="A0A1V3NI60"/>
<gene>
    <name evidence="5" type="primary">vapC</name>
    <name evidence="7" type="ORF">B1C78_07865</name>
</gene>
<evidence type="ECO:0000313" key="7">
    <source>
        <dbReference type="EMBL" id="OOG24735.1"/>
    </source>
</evidence>
<reference evidence="7 8" key="1">
    <citation type="submission" date="2017-02" db="EMBL/GenBank/DDBJ databases">
        <title>Genomic diversity within the haloalkaliphilic genus Thioalkalivibrio.</title>
        <authorList>
            <person name="Ahn A.-C."/>
            <person name="Meier-Kolthoff J."/>
            <person name="Overmars L."/>
            <person name="Richter M."/>
            <person name="Woyke T."/>
            <person name="Sorokin D.Y."/>
            <person name="Muyzer G."/>
        </authorList>
    </citation>
    <scope>NUCLEOTIDE SEQUENCE [LARGE SCALE GENOMIC DNA]</scope>
    <source>
        <strain evidence="7 8">ALJD</strain>
    </source>
</reference>
<comment type="cofactor">
    <cofactor evidence="5">
        <name>Mg(2+)</name>
        <dbReference type="ChEBI" id="CHEBI:18420"/>
    </cofactor>
</comment>
<dbReference type="OrthoDB" id="329172at2"/>
<dbReference type="EC" id="3.1.-.-" evidence="5"/>
<dbReference type="STRING" id="108003.B1C78_07865"/>
<dbReference type="GO" id="GO:0004540">
    <property type="term" value="F:RNA nuclease activity"/>
    <property type="evidence" value="ECO:0007669"/>
    <property type="project" value="InterPro"/>
</dbReference>
<comment type="caution">
    <text evidence="7">The sequence shown here is derived from an EMBL/GenBank/DDBJ whole genome shotgun (WGS) entry which is preliminary data.</text>
</comment>
<feature type="domain" description="PIN" evidence="6">
    <location>
        <begin position="2"/>
        <end position="112"/>
    </location>
</feature>
<dbReference type="Pfam" id="PF01850">
    <property type="entry name" value="PIN"/>
    <property type="match status" value="1"/>
</dbReference>
<evidence type="ECO:0000256" key="2">
    <source>
        <dbReference type="ARBA" id="ARBA00022722"/>
    </source>
</evidence>
<keyword evidence="4 5" id="KW-0378">Hydrolase</keyword>
<keyword evidence="5" id="KW-0460">Magnesium</keyword>
<proteinExistence type="inferred from homology"/>
<sequence length="122" mass="13464">MILVDTSVWVDHLRAGDADLAALLEAGQVLVHPFVLGELACGNLRHREEVLRLLKDLPRAVTATDDEVLFFIERNALMGCGIGYVDAHLLASLRLNGSSRIWTRDKRLRSVADAQGVAYGKR</sequence>